<keyword evidence="2" id="KW-1185">Reference proteome</keyword>
<sequence length="265" mass="30249">MRITKKIQWLLFVPVLLVLGAIAVANTTGLKKWWNKQPETNNVATGNDKPDPVQVAMMNELMTWLQPFDSSNTSYYVNGSLTAIDKTDTAHALKAVPYTMCKNGQQFYLRIGQTETINNANNYLFIDHAVKKMLLSDAQKVIQAPGLPVNQLYDYIKSEGFVFSKTVSNSRFQTITMLNPNHISYKELSVQYDSARKEVRKIFIRQAEVTDPMNADKEKWLTLVVKDWNDNPEAAKYLGLQKFIQKKQDEWVGAPAFADYDLINQ</sequence>
<protein>
    <submittedName>
        <fullName evidence="1">Uncharacterized protein</fullName>
    </submittedName>
</protein>
<gene>
    <name evidence="1" type="ORF">FAM09_17255</name>
</gene>
<dbReference type="EMBL" id="STFF01000004">
    <property type="protein sequence ID" value="THU38417.1"/>
    <property type="molecule type" value="Genomic_DNA"/>
</dbReference>
<proteinExistence type="predicted"/>
<evidence type="ECO:0000313" key="1">
    <source>
        <dbReference type="EMBL" id="THU38417.1"/>
    </source>
</evidence>
<name>A0A4S8HSA3_9BACT</name>
<dbReference type="RefSeq" id="WP_136578373.1">
    <property type="nucleotide sequence ID" value="NZ_STFF01000004.1"/>
</dbReference>
<dbReference type="OrthoDB" id="642516at2"/>
<organism evidence="1 2">
    <name type="scientific">Niastella caeni</name>
    <dbReference type="NCBI Taxonomy" id="2569763"/>
    <lineage>
        <taxon>Bacteria</taxon>
        <taxon>Pseudomonadati</taxon>
        <taxon>Bacteroidota</taxon>
        <taxon>Chitinophagia</taxon>
        <taxon>Chitinophagales</taxon>
        <taxon>Chitinophagaceae</taxon>
        <taxon>Niastella</taxon>
    </lineage>
</organism>
<dbReference type="AlphaFoldDB" id="A0A4S8HSA3"/>
<reference evidence="1 2" key="1">
    <citation type="submission" date="2019-04" db="EMBL/GenBank/DDBJ databases">
        <title>Niastella caeni sp. nov., isolated from activated sludge.</title>
        <authorList>
            <person name="Sheng M."/>
        </authorList>
    </citation>
    <scope>NUCLEOTIDE SEQUENCE [LARGE SCALE GENOMIC DNA]</scope>
    <source>
        <strain evidence="1 2">HX-2-15</strain>
    </source>
</reference>
<dbReference type="Proteomes" id="UP000306918">
    <property type="component" value="Unassembled WGS sequence"/>
</dbReference>
<comment type="caution">
    <text evidence="1">The sequence shown here is derived from an EMBL/GenBank/DDBJ whole genome shotgun (WGS) entry which is preliminary data.</text>
</comment>
<evidence type="ECO:0000313" key="2">
    <source>
        <dbReference type="Proteomes" id="UP000306918"/>
    </source>
</evidence>
<accession>A0A4S8HSA3</accession>